<evidence type="ECO:0000259" key="3">
    <source>
        <dbReference type="Pfam" id="PF16794"/>
    </source>
</evidence>
<keyword evidence="1" id="KW-0175">Coiled coil</keyword>
<feature type="region of interest" description="Disordered" evidence="2">
    <location>
        <begin position="91"/>
        <end position="120"/>
    </location>
</feature>
<dbReference type="AlphaFoldDB" id="A0A8C6WTW1"/>
<evidence type="ECO:0000256" key="1">
    <source>
        <dbReference type="SAM" id="Coils"/>
    </source>
</evidence>
<dbReference type="Proteomes" id="UP000694523">
    <property type="component" value="Unplaced"/>
</dbReference>
<reference evidence="4" key="1">
    <citation type="submission" date="2025-08" db="UniProtKB">
        <authorList>
            <consortium name="Ensembl"/>
        </authorList>
    </citation>
    <scope>IDENTIFICATION</scope>
</reference>
<accession>A0A8C6WTW1</accession>
<protein>
    <recommendedName>
        <fullName evidence="3">Activating transcription factor 7-interacting protein Fn3 domain-containing protein</fullName>
    </recommendedName>
</protein>
<proteinExistence type="predicted"/>
<reference evidence="4" key="2">
    <citation type="submission" date="2025-09" db="UniProtKB">
        <authorList>
            <consortium name="Ensembl"/>
        </authorList>
    </citation>
    <scope>IDENTIFICATION</scope>
</reference>
<feature type="coiled-coil region" evidence="1">
    <location>
        <begin position="30"/>
        <end position="57"/>
    </location>
</feature>
<dbReference type="Pfam" id="PF16794">
    <property type="entry name" value="fn3_4"/>
    <property type="match status" value="1"/>
</dbReference>
<keyword evidence="5" id="KW-1185">Reference proteome</keyword>
<evidence type="ECO:0000313" key="4">
    <source>
        <dbReference type="Ensembl" id="ENSNMLP00000031586.1"/>
    </source>
</evidence>
<name>A0A8C6WTW1_9GOBI</name>
<evidence type="ECO:0000313" key="5">
    <source>
        <dbReference type="Proteomes" id="UP000694523"/>
    </source>
</evidence>
<sequence length="387" mass="42539">MKSYLTRSASPASTGDTIKISKREVERVVAVEVQSVMKKKENELDALINSIQQQLDQGLSSDSSMKLLQNRMMLVSQRAEKALAHLNEMPTSSFQMPSSSSQMPTSSFQMPTTSSQCSTPPLQALTPPLADSPVVDSHLEVKNVRTLSEKDPGVTEFMENTKKEFARLRAENAAFKAALEDIRDRATPSPTTLRRQPGVIEGLAKLMHIKKEPVDPAEEMNPSTTVPVPVPPVKRVKEECPSSEADRITKRIKSEPVQLTHPPLPQLPVPICIPSEAARYNHPPKLKVDLALITNPAPQLSVVWSLAENDPNAPPMDTYSVFFTAEQRLGCGVFGEWQNLTEHPAGPLPMLALIPKYNPGHKICVTVVGKDKFGRYGPFSKVACAYS</sequence>
<feature type="domain" description="Activating transcription factor 7-interacting protein Fn3" evidence="3">
    <location>
        <begin position="282"/>
        <end position="383"/>
    </location>
</feature>
<feature type="compositionally biased region" description="Low complexity" evidence="2">
    <location>
        <begin position="91"/>
        <end position="111"/>
    </location>
</feature>
<dbReference type="Ensembl" id="ENSNMLT00000035204.1">
    <property type="protein sequence ID" value="ENSNMLP00000031586.1"/>
    <property type="gene ID" value="ENSNMLG00000019823.1"/>
</dbReference>
<evidence type="ECO:0000256" key="2">
    <source>
        <dbReference type="SAM" id="MobiDB-lite"/>
    </source>
</evidence>
<feature type="coiled-coil region" evidence="1">
    <location>
        <begin position="158"/>
        <end position="185"/>
    </location>
</feature>
<organism evidence="4 5">
    <name type="scientific">Neogobius melanostomus</name>
    <name type="common">round goby</name>
    <dbReference type="NCBI Taxonomy" id="47308"/>
    <lineage>
        <taxon>Eukaryota</taxon>
        <taxon>Metazoa</taxon>
        <taxon>Chordata</taxon>
        <taxon>Craniata</taxon>
        <taxon>Vertebrata</taxon>
        <taxon>Euteleostomi</taxon>
        <taxon>Actinopterygii</taxon>
        <taxon>Neopterygii</taxon>
        <taxon>Teleostei</taxon>
        <taxon>Neoteleostei</taxon>
        <taxon>Acanthomorphata</taxon>
        <taxon>Gobiaria</taxon>
        <taxon>Gobiiformes</taxon>
        <taxon>Gobioidei</taxon>
        <taxon>Gobiidae</taxon>
        <taxon>Benthophilinae</taxon>
        <taxon>Neogobiini</taxon>
        <taxon>Neogobius</taxon>
    </lineage>
</organism>
<dbReference type="InterPro" id="IPR056565">
    <property type="entry name" value="Fn3_ATF7IP"/>
</dbReference>